<sequence>MPDFLITVPLDLRNMPPEVSAVVVWCDILNAKYAWDRSTASRNVLNPQNLALLQFNKVGPQTVATTGSLEIPVAVPRPATAGLPPAPWTIESTYWGNGNTNPGGMAPGDKLMIVPGDVAKTPNPSQSRSSVVLEASAQGAIDASLGTAYACHMGFKARAPINGKVEEFTVFAPDANTYTGMPFKGLYGADGKPAPASEVERSVLLSKVLHIYGNIPTPAASK</sequence>
<organism evidence="1 2">
    <name type="scientific">Rhodoferax saidenbachensis</name>
    <dbReference type="NCBI Taxonomy" id="1484693"/>
    <lineage>
        <taxon>Bacteria</taxon>
        <taxon>Pseudomonadati</taxon>
        <taxon>Pseudomonadota</taxon>
        <taxon>Betaproteobacteria</taxon>
        <taxon>Burkholderiales</taxon>
        <taxon>Comamonadaceae</taxon>
        <taxon>Rhodoferax</taxon>
    </lineage>
</organism>
<name>A0A1P8KAN8_9BURK</name>
<keyword evidence="2" id="KW-1185">Reference proteome</keyword>
<dbReference type="KEGG" id="rsb:RS694_11210"/>
<dbReference type="Proteomes" id="UP000186110">
    <property type="component" value="Chromosome"/>
</dbReference>
<evidence type="ECO:0000313" key="2">
    <source>
        <dbReference type="Proteomes" id="UP000186110"/>
    </source>
</evidence>
<proteinExistence type="predicted"/>
<accession>A0A1P8KAN8</accession>
<evidence type="ECO:0000313" key="1">
    <source>
        <dbReference type="EMBL" id="APW43043.1"/>
    </source>
</evidence>
<protein>
    <submittedName>
        <fullName evidence="1">Uncharacterized protein</fullName>
    </submittedName>
</protein>
<reference evidence="1 2" key="1">
    <citation type="submission" date="2017-01" db="EMBL/GenBank/DDBJ databases">
        <authorList>
            <person name="Mah S.A."/>
            <person name="Swanson W.J."/>
            <person name="Moy G.W."/>
            <person name="Vacquier V.D."/>
        </authorList>
    </citation>
    <scope>NUCLEOTIDE SEQUENCE [LARGE SCALE GENOMIC DNA]</scope>
    <source>
        <strain evidence="1 2">DSM 22694</strain>
    </source>
</reference>
<dbReference type="EMBL" id="CP019239">
    <property type="protein sequence ID" value="APW43043.1"/>
    <property type="molecule type" value="Genomic_DNA"/>
</dbReference>
<dbReference type="AlphaFoldDB" id="A0A1P8KAN8"/>
<gene>
    <name evidence="1" type="ORF">RS694_11210</name>
</gene>